<dbReference type="Proteomes" id="UP000006447">
    <property type="component" value="Unassembled WGS sequence"/>
</dbReference>
<evidence type="ECO:0000259" key="1">
    <source>
        <dbReference type="Pfam" id="PF01548"/>
    </source>
</evidence>
<evidence type="ECO:0000313" key="2">
    <source>
        <dbReference type="EMBL" id="EID77378.1"/>
    </source>
</evidence>
<dbReference type="RefSeq" id="WP_007299383.1">
    <property type="nucleotide sequence ID" value="NZ_AJJH01000136.1"/>
</dbReference>
<sequence length="405" mass="44631">MRVQRTSVGLDVHALSVVACGIDEDTGEVFRRRLSPDYGEALAWLRTLPSAVKVVYEAGPTGFGLCRALTAAAVECVVVAASKLQRPAGDRIKTDARDALHLARLLQLSEIVEVSVPSVEQEAARDLVRAREDARGDLMRCRHRLSKLPLRQGLVYSGGAAWTAAHDVWLRGQNFDQPALQAAFYSDYEAMILTLARRDRLDAAIADMAEDSPYTQMVRRLGRLRGVSTLTAFGLAVEIEDWQRFTGNTIGASVGLVASEYSYERRLIQGPDTVILAVACLVLAVRRCNEGAEKVAYLRCADCTGLCNTHGGVEERIVVHLRTQRRRYNSTFRGGSRTGQAAYLVHNDLDQFPRVLSTFLRSAPLIGLEHLVSMPVIEPDITRAKAGDDLTRVERFFVPLPSSLL</sequence>
<name>I0WLW2_RHOOP</name>
<protein>
    <submittedName>
        <fullName evidence="2">Transposase</fullName>
    </submittedName>
</protein>
<dbReference type="GO" id="GO:0006313">
    <property type="term" value="P:DNA transposition"/>
    <property type="evidence" value="ECO:0007669"/>
    <property type="project" value="InterPro"/>
</dbReference>
<dbReference type="InterPro" id="IPR047650">
    <property type="entry name" value="Transpos_IS110"/>
</dbReference>
<dbReference type="Pfam" id="PF01548">
    <property type="entry name" value="DEDD_Tnp_IS110"/>
    <property type="match status" value="1"/>
</dbReference>
<accession>I0WLW2</accession>
<feature type="domain" description="Transposase IS110-like N-terminal" evidence="1">
    <location>
        <begin position="8"/>
        <end position="147"/>
    </location>
</feature>
<dbReference type="PATRIC" id="fig|1165867.3.peg.4940"/>
<dbReference type="GO" id="GO:0003677">
    <property type="term" value="F:DNA binding"/>
    <property type="evidence" value="ECO:0007669"/>
    <property type="project" value="InterPro"/>
</dbReference>
<dbReference type="GO" id="GO:0004803">
    <property type="term" value="F:transposase activity"/>
    <property type="evidence" value="ECO:0007669"/>
    <property type="project" value="InterPro"/>
</dbReference>
<dbReference type="InterPro" id="IPR002525">
    <property type="entry name" value="Transp_IS110-like_N"/>
</dbReference>
<proteinExistence type="predicted"/>
<gene>
    <name evidence="2" type="ORF">W59_24200</name>
</gene>
<dbReference type="EMBL" id="AJJH01000136">
    <property type="protein sequence ID" value="EID77378.1"/>
    <property type="molecule type" value="Genomic_DNA"/>
</dbReference>
<dbReference type="PANTHER" id="PTHR33055">
    <property type="entry name" value="TRANSPOSASE FOR INSERTION SEQUENCE ELEMENT IS1111A"/>
    <property type="match status" value="1"/>
</dbReference>
<evidence type="ECO:0000313" key="3">
    <source>
        <dbReference type="Proteomes" id="UP000006447"/>
    </source>
</evidence>
<comment type="caution">
    <text evidence="2">The sequence shown here is derived from an EMBL/GenBank/DDBJ whole genome shotgun (WGS) entry which is preliminary data.</text>
</comment>
<reference evidence="2 3" key="1">
    <citation type="journal article" date="2012" name="J. Bacteriol.">
        <title>Draft genome sequence of the nitrophenol-degrading actinomycete Rhodococcus imtechensis RKJ300.</title>
        <authorList>
            <person name="Vikram S."/>
            <person name="Kumar S."/>
            <person name="Subramanian S."/>
            <person name="Raghava G.P."/>
        </authorList>
    </citation>
    <scope>NUCLEOTIDE SEQUENCE [LARGE SCALE GENOMIC DNA]</scope>
    <source>
        <strain evidence="2 3">RKJ300</strain>
    </source>
</reference>
<organism evidence="2 3">
    <name type="scientific">Rhodococcus opacus RKJ300 = JCM 13270</name>
    <dbReference type="NCBI Taxonomy" id="1165867"/>
    <lineage>
        <taxon>Bacteria</taxon>
        <taxon>Bacillati</taxon>
        <taxon>Actinomycetota</taxon>
        <taxon>Actinomycetes</taxon>
        <taxon>Mycobacteriales</taxon>
        <taxon>Nocardiaceae</taxon>
        <taxon>Rhodococcus</taxon>
    </lineage>
</organism>
<dbReference type="AlphaFoldDB" id="I0WLW2"/>
<dbReference type="NCBIfam" id="NF033542">
    <property type="entry name" value="transpos_IS110"/>
    <property type="match status" value="1"/>
</dbReference>
<dbReference type="PANTHER" id="PTHR33055:SF3">
    <property type="entry name" value="PUTATIVE TRANSPOSASE FOR IS117-RELATED"/>
    <property type="match status" value="1"/>
</dbReference>